<reference evidence="4 5" key="1">
    <citation type="submission" date="2020-04" db="EMBL/GenBank/DDBJ databases">
        <title>Description of novel Gluconacetobacter.</title>
        <authorList>
            <person name="Sombolestani A."/>
        </authorList>
    </citation>
    <scope>NUCLEOTIDE SEQUENCE [LARGE SCALE GENOMIC DNA]</scope>
    <source>
        <strain evidence="4 5">LMG 21311</strain>
    </source>
</reference>
<dbReference type="Proteomes" id="UP000555756">
    <property type="component" value="Unassembled WGS sequence"/>
</dbReference>
<keyword evidence="5" id="KW-1185">Reference proteome</keyword>
<evidence type="ECO:0000259" key="3">
    <source>
        <dbReference type="Pfam" id="PF08240"/>
    </source>
</evidence>
<dbReference type="InterPro" id="IPR011032">
    <property type="entry name" value="GroES-like_sf"/>
</dbReference>
<keyword evidence="2" id="KW-0560">Oxidoreductase</keyword>
<dbReference type="GO" id="GO:0070402">
    <property type="term" value="F:NADPH binding"/>
    <property type="evidence" value="ECO:0007669"/>
    <property type="project" value="TreeGrafter"/>
</dbReference>
<dbReference type="Gene3D" id="3.90.180.10">
    <property type="entry name" value="Medium-chain alcohol dehydrogenases, catalytic domain"/>
    <property type="match status" value="1"/>
</dbReference>
<dbReference type="GO" id="GO:0035925">
    <property type="term" value="F:mRNA 3'-UTR AU-rich region binding"/>
    <property type="evidence" value="ECO:0007669"/>
    <property type="project" value="TreeGrafter"/>
</dbReference>
<evidence type="ECO:0000313" key="5">
    <source>
        <dbReference type="Proteomes" id="UP000555756"/>
    </source>
</evidence>
<dbReference type="GO" id="GO:0003960">
    <property type="term" value="F:quinone reductase (NADPH) activity"/>
    <property type="evidence" value="ECO:0007669"/>
    <property type="project" value="TreeGrafter"/>
</dbReference>
<gene>
    <name evidence="4" type="ORF">HLH34_17065</name>
</gene>
<feature type="domain" description="Alcohol dehydrogenase-like N-terminal" evidence="3">
    <location>
        <begin position="34"/>
        <end position="118"/>
    </location>
</feature>
<proteinExistence type="predicted"/>
<organism evidence="4 5">
    <name type="scientific">Gluconacetobacter azotocaptans</name>
    <dbReference type="NCBI Taxonomy" id="142834"/>
    <lineage>
        <taxon>Bacteria</taxon>
        <taxon>Pseudomonadati</taxon>
        <taxon>Pseudomonadota</taxon>
        <taxon>Alphaproteobacteria</taxon>
        <taxon>Acetobacterales</taxon>
        <taxon>Acetobacteraceae</taxon>
        <taxon>Gluconacetobacter</taxon>
    </lineage>
</organism>
<comment type="caution">
    <text evidence="4">The sequence shown here is derived from an EMBL/GenBank/DDBJ whole genome shotgun (WGS) entry which is preliminary data.</text>
</comment>
<dbReference type="Pfam" id="PF08240">
    <property type="entry name" value="ADH_N"/>
    <property type="match status" value="1"/>
</dbReference>
<dbReference type="InterPro" id="IPR013154">
    <property type="entry name" value="ADH-like_N"/>
</dbReference>
<keyword evidence="1" id="KW-0521">NADP</keyword>
<dbReference type="SUPFAM" id="SSF50129">
    <property type="entry name" value="GroES-like"/>
    <property type="match status" value="1"/>
</dbReference>
<dbReference type="PANTHER" id="PTHR48106:SF13">
    <property type="entry name" value="QUINONE OXIDOREDUCTASE-RELATED"/>
    <property type="match status" value="1"/>
</dbReference>
<name>A0A7W4JVN0_9PROT</name>
<dbReference type="AlphaFoldDB" id="A0A7W4JVN0"/>
<evidence type="ECO:0000256" key="2">
    <source>
        <dbReference type="ARBA" id="ARBA00023002"/>
    </source>
</evidence>
<dbReference type="RefSeq" id="WP_183120764.1">
    <property type="nucleotide sequence ID" value="NZ_JABEQF010000019.1"/>
</dbReference>
<evidence type="ECO:0000313" key="4">
    <source>
        <dbReference type="EMBL" id="MBB2191647.1"/>
    </source>
</evidence>
<dbReference type="GO" id="GO:0005829">
    <property type="term" value="C:cytosol"/>
    <property type="evidence" value="ECO:0007669"/>
    <property type="project" value="TreeGrafter"/>
</dbReference>
<protein>
    <submittedName>
        <fullName evidence="4">Alcohol dehydrogenase catalytic domain-containing protein</fullName>
    </submittedName>
</protein>
<dbReference type="EMBL" id="JABEQF010000019">
    <property type="protein sequence ID" value="MBB2191647.1"/>
    <property type="molecule type" value="Genomic_DNA"/>
</dbReference>
<evidence type="ECO:0000256" key="1">
    <source>
        <dbReference type="ARBA" id="ARBA00022857"/>
    </source>
</evidence>
<dbReference type="PANTHER" id="PTHR48106">
    <property type="entry name" value="QUINONE OXIDOREDUCTASE PIG3-RELATED"/>
    <property type="match status" value="1"/>
</dbReference>
<accession>A0A7W4JVN0</accession>
<sequence>MTIPHASTYRAWAWQQPGEPEQLLLEEQVVAPPGPGEIVVRNTIIALNPVDWKVIAQTPAGWRPGHVPGVDGVGTVSAVGEGVSVPVGARVAYHQGLGKPGSFAGYTTMDPDCALVIPGSVSDESAAGIPCPGLTAWQALAKVPDIPNRDVLECLVPGFDGALFSREWRDALWARFTTGAPPRQRQSVERYSIVKRV</sequence>